<dbReference type="Pfam" id="PF09972">
    <property type="entry name" value="DUF2207"/>
    <property type="match status" value="1"/>
</dbReference>
<feature type="transmembrane region" description="Helical" evidence="2">
    <location>
        <begin position="243"/>
        <end position="262"/>
    </location>
</feature>
<proteinExistence type="predicted"/>
<feature type="compositionally biased region" description="Gly residues" evidence="1">
    <location>
        <begin position="627"/>
        <end position="644"/>
    </location>
</feature>
<feature type="transmembrane region" description="Helical" evidence="2">
    <location>
        <begin position="420"/>
        <end position="439"/>
    </location>
</feature>
<protein>
    <submittedName>
        <fullName evidence="6">DUF2207 domain-containing protein</fullName>
    </submittedName>
</protein>
<evidence type="ECO:0000313" key="7">
    <source>
        <dbReference type="Proteomes" id="UP000316801"/>
    </source>
</evidence>
<keyword evidence="2" id="KW-1133">Transmembrane helix</keyword>
<gene>
    <name evidence="6" type="ORF">FNA46_09200</name>
</gene>
<evidence type="ECO:0000256" key="3">
    <source>
        <dbReference type="SAM" id="SignalP"/>
    </source>
</evidence>
<comment type="caution">
    <text evidence="6">The sequence shown here is derived from an EMBL/GenBank/DDBJ whole genome shotgun (WGS) entry which is preliminary data.</text>
</comment>
<dbReference type="InterPro" id="IPR018702">
    <property type="entry name" value="DUF2207"/>
</dbReference>
<feature type="transmembrane region" description="Helical" evidence="2">
    <location>
        <begin position="393"/>
        <end position="414"/>
    </location>
</feature>
<feature type="region of interest" description="Disordered" evidence="1">
    <location>
        <begin position="620"/>
        <end position="644"/>
    </location>
</feature>
<sequence length="644" mass="68915">MRAGLSQAGLLLALLLTLLFGAAAGTAVAAEMIESYRSDIDLSRDGTVTVTEVITVNAEGREIRRGIFRDFPLFLQDANGRLQRVGFEVLSVARDGAPEEWHTETIEGGLRIFMGSSERLLSPGRHTYELTYRTDRQVRYFPDHEEFYWNVTGTGWIFPINRASAVVSLPPGVSATDTTVYTGRQGSREKNARIGSSATAPRFETIRPLGPREGLTIVIAVPKGSIAPPSRAQQRDWFLRDNLNLIIGFAGLAIVTLYYVWCWRRVGRDPPKGVVVPRWDAPDGLSPALVNYVHNRGFSGAGWEALSASFIELAVKGHVTLEDLDSRIVVRRTDRPLTETLPAGQAVLMRDLGGPGSTFVIDRDNGERVQTVARNFRSAIEKEHRGRYYRRNLGPVIGGALVSLLVLGVLLVFGNVHPDSVVALAVPAVGGVIWGRAAVSAARAFMRRRTLFLRLMAAIGFAIVGFIALSAAGFFAVSILDSIDNGEWPVFVSVGGLFLVNGLFFVLMGAPTPLGARLMAGIAGLELYLTLAERDRLNMAGAPKMSPQHFETLLPYAVALGVERPWSDAFNRWLATAAAGAAAYQPVWYHGGSIGDFGSGIGAFSSSMASSIASTIPQTSSSSSSGFSGGSSGGGGGGGGGGGW</sequence>
<feature type="domain" description="DUF2207" evidence="4">
    <location>
        <begin position="33"/>
        <end position="219"/>
    </location>
</feature>
<evidence type="ECO:0000259" key="5">
    <source>
        <dbReference type="Pfam" id="PF20990"/>
    </source>
</evidence>
<dbReference type="Proteomes" id="UP000316801">
    <property type="component" value="Unassembled WGS sequence"/>
</dbReference>
<keyword evidence="7" id="KW-1185">Reference proteome</keyword>
<reference evidence="6 7" key="1">
    <citation type="submission" date="2019-07" db="EMBL/GenBank/DDBJ databases">
        <title>Ln-dependent methylotrophs.</title>
        <authorList>
            <person name="Tani A."/>
        </authorList>
    </citation>
    <scope>NUCLEOTIDE SEQUENCE [LARGE SCALE GENOMIC DNA]</scope>
    <source>
        <strain evidence="6 7">SM12</strain>
    </source>
</reference>
<keyword evidence="3" id="KW-0732">Signal</keyword>
<keyword evidence="2" id="KW-0812">Transmembrane</keyword>
<evidence type="ECO:0000256" key="2">
    <source>
        <dbReference type="SAM" id="Phobius"/>
    </source>
</evidence>
<evidence type="ECO:0000259" key="4">
    <source>
        <dbReference type="Pfam" id="PF09972"/>
    </source>
</evidence>
<dbReference type="EMBL" id="VJMG01000021">
    <property type="protein sequence ID" value="TRL39445.1"/>
    <property type="molecule type" value="Genomic_DNA"/>
</dbReference>
<dbReference type="Pfam" id="PF20990">
    <property type="entry name" value="DUF2207_C"/>
    <property type="match status" value="1"/>
</dbReference>
<accession>A0A549TC24</accession>
<feature type="domain" description="Predicted membrane protein YciQ-like C-terminal" evidence="5">
    <location>
        <begin position="280"/>
        <end position="570"/>
    </location>
</feature>
<feature type="transmembrane region" description="Helical" evidence="2">
    <location>
        <begin position="451"/>
        <end position="476"/>
    </location>
</feature>
<name>A0A549TC24_9HYPH</name>
<keyword evidence="2" id="KW-0472">Membrane</keyword>
<organism evidence="6 7">
    <name type="scientific">Rhizobium straminoryzae</name>
    <dbReference type="NCBI Taxonomy" id="1387186"/>
    <lineage>
        <taxon>Bacteria</taxon>
        <taxon>Pseudomonadati</taxon>
        <taxon>Pseudomonadota</taxon>
        <taxon>Alphaproteobacteria</taxon>
        <taxon>Hyphomicrobiales</taxon>
        <taxon>Rhizobiaceae</taxon>
        <taxon>Rhizobium/Agrobacterium group</taxon>
        <taxon>Rhizobium</taxon>
    </lineage>
</organism>
<dbReference type="RefSeq" id="WP_143125023.1">
    <property type="nucleotide sequence ID" value="NZ_VJMG01000021.1"/>
</dbReference>
<feature type="signal peptide" evidence="3">
    <location>
        <begin position="1"/>
        <end position="29"/>
    </location>
</feature>
<feature type="transmembrane region" description="Helical" evidence="2">
    <location>
        <begin position="488"/>
        <end position="510"/>
    </location>
</feature>
<dbReference type="InterPro" id="IPR048389">
    <property type="entry name" value="YciQ-like_C"/>
</dbReference>
<evidence type="ECO:0000313" key="6">
    <source>
        <dbReference type="EMBL" id="TRL39445.1"/>
    </source>
</evidence>
<dbReference type="AlphaFoldDB" id="A0A549TC24"/>
<evidence type="ECO:0000256" key="1">
    <source>
        <dbReference type="SAM" id="MobiDB-lite"/>
    </source>
</evidence>
<feature type="chain" id="PRO_5021925022" evidence="3">
    <location>
        <begin position="30"/>
        <end position="644"/>
    </location>
</feature>